<feature type="compositionally biased region" description="Acidic residues" evidence="1">
    <location>
        <begin position="44"/>
        <end position="54"/>
    </location>
</feature>
<accession>A0A2Z6M2B3</accession>
<evidence type="ECO:0000313" key="3">
    <source>
        <dbReference type="Proteomes" id="UP000242715"/>
    </source>
</evidence>
<sequence>MQIYTSWVKETESCAYNDLWDLDNILQGSIGTQRNENGVVDNNVDSDDDDEMDVDNNPSKSTKDL</sequence>
<name>A0A2Z6M2B3_TRISU</name>
<feature type="region of interest" description="Disordered" evidence="1">
    <location>
        <begin position="30"/>
        <end position="65"/>
    </location>
</feature>
<protein>
    <submittedName>
        <fullName evidence="2">Uncharacterized protein</fullName>
    </submittedName>
</protein>
<gene>
    <name evidence="2" type="ORF">TSUD_193780</name>
</gene>
<organism evidence="2 3">
    <name type="scientific">Trifolium subterraneum</name>
    <name type="common">Subterranean clover</name>
    <dbReference type="NCBI Taxonomy" id="3900"/>
    <lineage>
        <taxon>Eukaryota</taxon>
        <taxon>Viridiplantae</taxon>
        <taxon>Streptophyta</taxon>
        <taxon>Embryophyta</taxon>
        <taxon>Tracheophyta</taxon>
        <taxon>Spermatophyta</taxon>
        <taxon>Magnoliopsida</taxon>
        <taxon>eudicotyledons</taxon>
        <taxon>Gunneridae</taxon>
        <taxon>Pentapetalae</taxon>
        <taxon>rosids</taxon>
        <taxon>fabids</taxon>
        <taxon>Fabales</taxon>
        <taxon>Fabaceae</taxon>
        <taxon>Papilionoideae</taxon>
        <taxon>50 kb inversion clade</taxon>
        <taxon>NPAAA clade</taxon>
        <taxon>Hologalegina</taxon>
        <taxon>IRL clade</taxon>
        <taxon>Trifolieae</taxon>
        <taxon>Trifolium</taxon>
    </lineage>
</organism>
<reference evidence="3" key="1">
    <citation type="journal article" date="2017" name="Front. Plant Sci.">
        <title>Climate Clever Clovers: New Paradigm to Reduce the Environmental Footprint of Ruminants by Breeding Low Methanogenic Forages Utilizing Haplotype Variation.</title>
        <authorList>
            <person name="Kaur P."/>
            <person name="Appels R."/>
            <person name="Bayer P.E."/>
            <person name="Keeble-Gagnere G."/>
            <person name="Wang J."/>
            <person name="Hirakawa H."/>
            <person name="Shirasawa K."/>
            <person name="Vercoe P."/>
            <person name="Stefanova K."/>
            <person name="Durmic Z."/>
            <person name="Nichols P."/>
            <person name="Revell C."/>
            <person name="Isobe S.N."/>
            <person name="Edwards D."/>
            <person name="Erskine W."/>
        </authorList>
    </citation>
    <scope>NUCLEOTIDE SEQUENCE [LARGE SCALE GENOMIC DNA]</scope>
    <source>
        <strain evidence="3">cv. Daliak</strain>
    </source>
</reference>
<dbReference type="AlphaFoldDB" id="A0A2Z6M2B3"/>
<dbReference type="EMBL" id="DF973192">
    <property type="protein sequence ID" value="GAU19040.1"/>
    <property type="molecule type" value="Genomic_DNA"/>
</dbReference>
<evidence type="ECO:0000256" key="1">
    <source>
        <dbReference type="SAM" id="MobiDB-lite"/>
    </source>
</evidence>
<keyword evidence="3" id="KW-1185">Reference proteome</keyword>
<evidence type="ECO:0000313" key="2">
    <source>
        <dbReference type="EMBL" id="GAU19040.1"/>
    </source>
</evidence>
<proteinExistence type="predicted"/>
<dbReference type="Proteomes" id="UP000242715">
    <property type="component" value="Unassembled WGS sequence"/>
</dbReference>